<sequence length="200" mass="21703">MFSRSLLLQVTIPVLLLSALYQLVSYISQPDDAPIMVQVGDSLPEGTKFSYVPYDPSTDSITSCGIPVTYDASKEWADKKVVLFAVPGAFTPGCSARHLPGYIAKREELLARGVDVVACVAYNDAFVMSAWSKANGVKNDDILFLSDGELAFSKRLGWTLGERTARYALVVDRGKIVYAEKEESPKEVSVSGAEAVLAKL</sequence>
<keyword evidence="10" id="KW-0732">Signal</keyword>
<dbReference type="GO" id="GO:0008379">
    <property type="term" value="F:thioredoxin peroxidase activity"/>
    <property type="evidence" value="ECO:0007669"/>
    <property type="project" value="InterPro"/>
</dbReference>
<dbReference type="GO" id="GO:0042744">
    <property type="term" value="P:hydrogen peroxide catabolic process"/>
    <property type="evidence" value="ECO:0007669"/>
    <property type="project" value="TreeGrafter"/>
</dbReference>
<dbReference type="InterPro" id="IPR013740">
    <property type="entry name" value="Redoxin"/>
</dbReference>
<proteinExistence type="inferred from homology"/>
<evidence type="ECO:0000256" key="10">
    <source>
        <dbReference type="SAM" id="SignalP"/>
    </source>
</evidence>
<evidence type="ECO:0000256" key="9">
    <source>
        <dbReference type="RuleBase" id="RU366011"/>
    </source>
</evidence>
<evidence type="ECO:0000256" key="6">
    <source>
        <dbReference type="ARBA" id="ARBA00032824"/>
    </source>
</evidence>
<feature type="signal peptide" evidence="10">
    <location>
        <begin position="1"/>
        <end position="26"/>
    </location>
</feature>
<evidence type="ECO:0000313" key="12">
    <source>
        <dbReference type="EMBL" id="TDZ37486.1"/>
    </source>
</evidence>
<dbReference type="SUPFAM" id="SSF52833">
    <property type="entry name" value="Thioredoxin-like"/>
    <property type="match status" value="1"/>
</dbReference>
<dbReference type="PANTHER" id="PTHR10430:SF16">
    <property type="entry name" value="PEROXIREDOXIN-5, MITOCHONDRIAL"/>
    <property type="match status" value="1"/>
</dbReference>
<evidence type="ECO:0000256" key="7">
    <source>
        <dbReference type="ARBA" id="ARBA00079296"/>
    </source>
</evidence>
<dbReference type="PROSITE" id="PS51352">
    <property type="entry name" value="THIOREDOXIN_2"/>
    <property type="match status" value="1"/>
</dbReference>
<organism evidence="12 13">
    <name type="scientific">Colletotrichum spinosum</name>
    <dbReference type="NCBI Taxonomy" id="1347390"/>
    <lineage>
        <taxon>Eukaryota</taxon>
        <taxon>Fungi</taxon>
        <taxon>Dikarya</taxon>
        <taxon>Ascomycota</taxon>
        <taxon>Pezizomycotina</taxon>
        <taxon>Sordariomycetes</taxon>
        <taxon>Hypocreomycetidae</taxon>
        <taxon>Glomerellales</taxon>
        <taxon>Glomerellaceae</taxon>
        <taxon>Colletotrichum</taxon>
        <taxon>Colletotrichum orbiculare species complex</taxon>
    </lineage>
</organism>
<evidence type="ECO:0000259" key="11">
    <source>
        <dbReference type="PROSITE" id="PS51352"/>
    </source>
</evidence>
<dbReference type="Proteomes" id="UP000295083">
    <property type="component" value="Unassembled WGS sequence"/>
</dbReference>
<dbReference type="FunFam" id="3.40.30.10:FF:000020">
    <property type="entry name" value="Peroxiredoxin"/>
    <property type="match status" value="1"/>
</dbReference>
<feature type="active site" description="Cysteine sulfenic acid (-SOH) intermediate" evidence="8">
    <location>
        <position position="94"/>
    </location>
</feature>
<keyword evidence="4 9" id="KW-0560">Oxidoreductase</keyword>
<dbReference type="EMBL" id="QAPG01000023">
    <property type="protein sequence ID" value="TDZ37486.1"/>
    <property type="molecule type" value="Genomic_DNA"/>
</dbReference>
<evidence type="ECO:0000256" key="4">
    <source>
        <dbReference type="ARBA" id="ARBA00023002"/>
    </source>
</evidence>
<dbReference type="GO" id="GO:0045454">
    <property type="term" value="P:cell redox homeostasis"/>
    <property type="evidence" value="ECO:0007669"/>
    <property type="project" value="TreeGrafter"/>
</dbReference>
<evidence type="ECO:0000256" key="1">
    <source>
        <dbReference type="ARBA" id="ARBA00010505"/>
    </source>
</evidence>
<comment type="similarity">
    <text evidence="1 9">Belongs to the peroxiredoxin family. Prx5 subfamily.</text>
</comment>
<protein>
    <recommendedName>
        <fullName evidence="6">Thioredoxin peroxidase</fullName>
    </recommendedName>
    <alternativeName>
        <fullName evidence="7">Thioredoxin-dependent peroxiredoxin</fullName>
    </alternativeName>
</protein>
<dbReference type="InterPro" id="IPR013766">
    <property type="entry name" value="Thioredoxin_domain"/>
</dbReference>
<dbReference type="GO" id="GO:0005739">
    <property type="term" value="C:mitochondrion"/>
    <property type="evidence" value="ECO:0007669"/>
    <property type="project" value="TreeGrafter"/>
</dbReference>
<evidence type="ECO:0000256" key="3">
    <source>
        <dbReference type="ARBA" id="ARBA00022862"/>
    </source>
</evidence>
<evidence type="ECO:0000256" key="5">
    <source>
        <dbReference type="ARBA" id="ARBA00023284"/>
    </source>
</evidence>
<keyword evidence="13" id="KW-1185">Reference proteome</keyword>
<keyword evidence="2 9" id="KW-0575">Peroxidase</keyword>
<dbReference type="PANTHER" id="PTHR10430">
    <property type="entry name" value="PEROXIREDOXIN"/>
    <property type="match status" value="1"/>
</dbReference>
<gene>
    <name evidence="12" type="primary">prxA</name>
    <name evidence="12" type="ORF">C8035_v007815</name>
</gene>
<keyword evidence="5 9" id="KW-0676">Redox-active center</keyword>
<evidence type="ECO:0000256" key="2">
    <source>
        <dbReference type="ARBA" id="ARBA00022559"/>
    </source>
</evidence>
<dbReference type="InterPro" id="IPR037944">
    <property type="entry name" value="PRX5-like"/>
</dbReference>
<keyword evidence="3 9" id="KW-0049">Antioxidant</keyword>
<comment type="caution">
    <text evidence="12">The sequence shown here is derived from an EMBL/GenBank/DDBJ whole genome shotgun (WGS) entry which is preliminary data.</text>
</comment>
<dbReference type="Pfam" id="PF08534">
    <property type="entry name" value="Redoxin"/>
    <property type="match status" value="1"/>
</dbReference>
<accession>A0A4R8QK77</accession>
<name>A0A4R8QK77_9PEZI</name>
<dbReference type="InterPro" id="IPR036249">
    <property type="entry name" value="Thioredoxin-like_sf"/>
</dbReference>
<dbReference type="Gene3D" id="3.40.30.10">
    <property type="entry name" value="Glutaredoxin"/>
    <property type="match status" value="1"/>
</dbReference>
<dbReference type="CDD" id="cd03013">
    <property type="entry name" value="PRX5_like"/>
    <property type="match status" value="1"/>
</dbReference>
<reference evidence="12 13" key="1">
    <citation type="submission" date="2018-11" db="EMBL/GenBank/DDBJ databases">
        <title>Genome sequence and assembly of Colletotrichum spinosum.</title>
        <authorList>
            <person name="Gan P."/>
            <person name="Shirasu K."/>
        </authorList>
    </citation>
    <scope>NUCLEOTIDE SEQUENCE [LARGE SCALE GENOMIC DNA]</scope>
    <source>
        <strain evidence="12 13">CBS 515.97</strain>
    </source>
</reference>
<dbReference type="GO" id="GO:0034599">
    <property type="term" value="P:cellular response to oxidative stress"/>
    <property type="evidence" value="ECO:0007669"/>
    <property type="project" value="InterPro"/>
</dbReference>
<dbReference type="AlphaFoldDB" id="A0A4R8QK77"/>
<evidence type="ECO:0000256" key="8">
    <source>
        <dbReference type="PIRSR" id="PIRSR637944-1"/>
    </source>
</evidence>
<comment type="function">
    <text evidence="9">Thiol-specific peroxidase that catalyzes the reduction of hydrogen peroxide and organic hydroperoxides to water and alcohols, respectively. Plays a role in cell protection against oxidative stress by detoxifying peroxides.</text>
</comment>
<feature type="domain" description="Thioredoxin" evidence="11">
    <location>
        <begin position="37"/>
        <end position="200"/>
    </location>
</feature>
<dbReference type="GO" id="GO:0005777">
    <property type="term" value="C:peroxisome"/>
    <property type="evidence" value="ECO:0007669"/>
    <property type="project" value="TreeGrafter"/>
</dbReference>
<feature type="chain" id="PRO_5020625104" description="Thioredoxin peroxidase" evidence="10">
    <location>
        <begin position="27"/>
        <end position="200"/>
    </location>
</feature>
<evidence type="ECO:0000313" key="13">
    <source>
        <dbReference type="Proteomes" id="UP000295083"/>
    </source>
</evidence>